<keyword evidence="4 10" id="KW-1003">Cell membrane</keyword>
<evidence type="ECO:0000256" key="6">
    <source>
        <dbReference type="ARBA" id="ARBA00022692"/>
    </source>
</evidence>
<keyword evidence="7" id="KW-0653">Protein transport</keyword>
<dbReference type="GO" id="GO:0009306">
    <property type="term" value="P:protein secretion"/>
    <property type="evidence" value="ECO:0007669"/>
    <property type="project" value="InterPro"/>
</dbReference>
<accession>A0A370X462</accession>
<dbReference type="PANTHER" id="PTHR38831:SF2">
    <property type="entry name" value="TYPE II SECRETION SYSTEM PROTEIN K"/>
    <property type="match status" value="1"/>
</dbReference>
<protein>
    <recommendedName>
        <fullName evidence="10">Type II secretion system protein K</fullName>
    </recommendedName>
</protein>
<evidence type="ECO:0000256" key="3">
    <source>
        <dbReference type="ARBA" id="ARBA00022448"/>
    </source>
</evidence>
<evidence type="ECO:0000256" key="8">
    <source>
        <dbReference type="ARBA" id="ARBA00022989"/>
    </source>
</evidence>
<organism evidence="12 13">
    <name type="scientific">Dyella psychrodurans</name>
    <dbReference type="NCBI Taxonomy" id="1927960"/>
    <lineage>
        <taxon>Bacteria</taxon>
        <taxon>Pseudomonadati</taxon>
        <taxon>Pseudomonadota</taxon>
        <taxon>Gammaproteobacteria</taxon>
        <taxon>Lysobacterales</taxon>
        <taxon>Rhodanobacteraceae</taxon>
        <taxon>Dyella</taxon>
    </lineage>
</organism>
<dbReference type="EMBL" id="QRBF01000004">
    <property type="protein sequence ID" value="RDS83209.1"/>
    <property type="molecule type" value="Genomic_DNA"/>
</dbReference>
<dbReference type="Proteomes" id="UP000255334">
    <property type="component" value="Unassembled WGS sequence"/>
</dbReference>
<evidence type="ECO:0000313" key="12">
    <source>
        <dbReference type="EMBL" id="RDS83209.1"/>
    </source>
</evidence>
<evidence type="ECO:0000256" key="10">
    <source>
        <dbReference type="PIRNR" id="PIRNR002786"/>
    </source>
</evidence>
<name>A0A370X462_9GAMM</name>
<dbReference type="Pfam" id="PF21687">
    <property type="entry name" value="T2SSK_1st"/>
    <property type="match status" value="1"/>
</dbReference>
<reference evidence="12 13" key="1">
    <citation type="submission" date="2018-07" db="EMBL/GenBank/DDBJ databases">
        <title>Dyella monticola sp. nov. and Dyella psychrodurans sp. nov. isolated from monsoon evergreen broad-leaved forest soil of Dinghu Mountain, China.</title>
        <authorList>
            <person name="Gao Z."/>
            <person name="Qiu L."/>
        </authorList>
    </citation>
    <scope>NUCLEOTIDE SEQUENCE [LARGE SCALE GENOMIC DNA]</scope>
    <source>
        <strain evidence="12 13">4MSK11</strain>
    </source>
</reference>
<evidence type="ECO:0000259" key="11">
    <source>
        <dbReference type="Pfam" id="PF21687"/>
    </source>
</evidence>
<dbReference type="GO" id="GO:0005886">
    <property type="term" value="C:plasma membrane"/>
    <property type="evidence" value="ECO:0007669"/>
    <property type="project" value="UniProtKB-SubCell"/>
</dbReference>
<keyword evidence="13" id="KW-1185">Reference proteome</keyword>
<feature type="domain" description="T2SS protein K first SAM-like" evidence="11">
    <location>
        <begin position="95"/>
        <end position="190"/>
    </location>
</feature>
<gene>
    <name evidence="12" type="ORF">DWU99_11710</name>
</gene>
<dbReference type="SUPFAM" id="SSF158544">
    <property type="entry name" value="GspK insert domain-like"/>
    <property type="match status" value="1"/>
</dbReference>
<evidence type="ECO:0000256" key="1">
    <source>
        <dbReference type="ARBA" id="ARBA00004533"/>
    </source>
</evidence>
<evidence type="ECO:0000256" key="7">
    <source>
        <dbReference type="ARBA" id="ARBA00022927"/>
    </source>
</evidence>
<evidence type="ECO:0000313" key="13">
    <source>
        <dbReference type="Proteomes" id="UP000255334"/>
    </source>
</evidence>
<dbReference type="AlphaFoldDB" id="A0A370X462"/>
<keyword evidence="8" id="KW-1133">Transmembrane helix</keyword>
<dbReference type="PANTHER" id="PTHR38831">
    <property type="entry name" value="TYPE II SECRETION SYSTEM PROTEIN K"/>
    <property type="match status" value="1"/>
</dbReference>
<evidence type="ECO:0000256" key="4">
    <source>
        <dbReference type="ARBA" id="ARBA00022475"/>
    </source>
</evidence>
<keyword evidence="9 10" id="KW-0472">Membrane</keyword>
<comment type="subcellular location">
    <subcellularLocation>
        <location evidence="1 10">Cell inner membrane</location>
    </subcellularLocation>
</comment>
<sequence>MKRTQRGVALLVVMWACTLLAILLGGYATLAHNEGQQAGYQFNQARAHYAAEAGLMRAIYAMQATNVADRWIGDGRVYPFVFDGAKVGISVISENGKVDLNAATPDVLANLFHAAGADPVRAAAVAQAVVDWRSFAISPQQSSQRAAAYAAAGRDYGPRNGPFASVQELQMVLGMDPALYAAVAPYVTIWSGRSSPDPNTAPLLALASLPGIDLQHAAAMIAARPPAAAANAVAGLAGNNGITHSIRSEAVLADGTRAVLHATVRLQGFRQGSQSFAVLRWQEGDEE</sequence>
<comment type="similarity">
    <text evidence="2 10">Belongs to the GSP K family.</text>
</comment>
<proteinExistence type="inferred from homology"/>
<dbReference type="OrthoDB" id="9181871at2"/>
<dbReference type="RefSeq" id="WP_115478248.1">
    <property type="nucleotide sequence ID" value="NZ_QRBF01000004.1"/>
</dbReference>
<dbReference type="InterPro" id="IPR049031">
    <property type="entry name" value="T2SSK_SAM-like_1st"/>
</dbReference>
<dbReference type="InterPro" id="IPR038072">
    <property type="entry name" value="GspK_central_sf"/>
</dbReference>
<keyword evidence="6" id="KW-0812">Transmembrane</keyword>
<dbReference type="Gene3D" id="1.10.40.60">
    <property type="entry name" value="EpsJ-like"/>
    <property type="match status" value="1"/>
</dbReference>
<keyword evidence="5 10" id="KW-0997">Cell inner membrane</keyword>
<dbReference type="PIRSF" id="PIRSF002786">
    <property type="entry name" value="XcpX"/>
    <property type="match status" value="1"/>
</dbReference>
<evidence type="ECO:0000256" key="9">
    <source>
        <dbReference type="ARBA" id="ARBA00023136"/>
    </source>
</evidence>
<dbReference type="InterPro" id="IPR005628">
    <property type="entry name" value="GspK"/>
</dbReference>
<comment type="caution">
    <text evidence="12">The sequence shown here is derived from an EMBL/GenBank/DDBJ whole genome shotgun (WGS) entry which is preliminary data.</text>
</comment>
<keyword evidence="3 10" id="KW-0813">Transport</keyword>
<evidence type="ECO:0000256" key="5">
    <source>
        <dbReference type="ARBA" id="ARBA00022519"/>
    </source>
</evidence>
<evidence type="ECO:0000256" key="2">
    <source>
        <dbReference type="ARBA" id="ARBA00007246"/>
    </source>
</evidence>